<name>A0A7X8YG16_9VIBR</name>
<dbReference type="SUPFAM" id="SSF53155">
    <property type="entry name" value="Methylated DNA-protein cysteine methyltransferase domain"/>
    <property type="match status" value="1"/>
</dbReference>
<keyword evidence="13" id="KW-1185">Reference proteome</keyword>
<dbReference type="GO" id="GO:0003908">
    <property type="term" value="F:methylated-DNA-[protein]-cysteine S-methyltransferase activity"/>
    <property type="evidence" value="ECO:0007669"/>
    <property type="project" value="UniProtKB-UniRule"/>
</dbReference>
<comment type="miscellaneous">
    <text evidence="9">This enzyme catalyzes only one turnover and therefore is not strictly catalytic. According to one definition, an enzyme is a biocatalyst that acts repeatedly and over many reaction cycles.</text>
</comment>
<comment type="function">
    <text evidence="9">Involved in the cellular defense against the biological effects of O6-methylguanine (O6-MeG) and O4-methylthymine (O4-MeT) in DNA. Repairs the methylated nucleobase in DNA by stoichiometrically transferring the methyl group to a cysteine residue in the enzyme. This is a suicide reaction: the enzyme is irreversibly inactivated.</text>
</comment>
<keyword evidence="4 9" id="KW-0489">Methyltransferase</keyword>
<dbReference type="InterPro" id="IPR036217">
    <property type="entry name" value="MethylDNA_cys_MeTrfase_DNAb"/>
</dbReference>
<protein>
    <recommendedName>
        <fullName evidence="9">Methylated-DNA--protein-cysteine methyltransferase</fullName>
        <ecNumber evidence="9">2.1.1.63</ecNumber>
    </recommendedName>
    <alternativeName>
        <fullName evidence="9">6-O-methylguanine-DNA methyltransferase</fullName>
        <shortName evidence="9">MGMT</shortName>
    </alternativeName>
    <alternativeName>
        <fullName evidence="9">O-6-methylguanine-DNA-alkyltransferase</fullName>
    </alternativeName>
</protein>
<comment type="similarity">
    <text evidence="2 9">Belongs to the MGMT family.</text>
</comment>
<dbReference type="Gene3D" id="1.10.10.10">
    <property type="entry name" value="Winged helix-like DNA-binding domain superfamily/Winged helix DNA-binding domain"/>
    <property type="match status" value="1"/>
</dbReference>
<dbReference type="EMBL" id="JABAIK010000002">
    <property type="protein sequence ID" value="NLS11902.1"/>
    <property type="molecule type" value="Genomic_DNA"/>
</dbReference>
<dbReference type="GO" id="GO:0032259">
    <property type="term" value="P:methylation"/>
    <property type="evidence" value="ECO:0007669"/>
    <property type="project" value="UniProtKB-KW"/>
</dbReference>
<evidence type="ECO:0000256" key="3">
    <source>
        <dbReference type="ARBA" id="ARBA00022490"/>
    </source>
</evidence>
<dbReference type="InterPro" id="IPR023546">
    <property type="entry name" value="MGMT"/>
</dbReference>
<feature type="active site" description="Nucleophile; methyl group acceptor" evidence="9">
    <location>
        <position position="136"/>
    </location>
</feature>
<dbReference type="Pfam" id="PF02870">
    <property type="entry name" value="Methyltransf_1N"/>
    <property type="match status" value="1"/>
</dbReference>
<dbReference type="AlphaFoldDB" id="A0A7X8YG16"/>
<evidence type="ECO:0000256" key="9">
    <source>
        <dbReference type="HAMAP-Rule" id="MF_00772"/>
    </source>
</evidence>
<dbReference type="InterPro" id="IPR008332">
    <property type="entry name" value="MethylG_MeTrfase_N"/>
</dbReference>
<dbReference type="PANTHER" id="PTHR10815">
    <property type="entry name" value="METHYLATED-DNA--PROTEIN-CYSTEINE METHYLTRANSFERASE"/>
    <property type="match status" value="1"/>
</dbReference>
<comment type="catalytic activity">
    <reaction evidence="8 9">
        <text>a 6-O-methyl-2'-deoxyguanosine in DNA + L-cysteinyl-[protein] = S-methyl-L-cysteinyl-[protein] + a 2'-deoxyguanosine in DNA</text>
        <dbReference type="Rhea" id="RHEA:24000"/>
        <dbReference type="Rhea" id="RHEA-COMP:10131"/>
        <dbReference type="Rhea" id="RHEA-COMP:10132"/>
        <dbReference type="Rhea" id="RHEA-COMP:11367"/>
        <dbReference type="Rhea" id="RHEA-COMP:11368"/>
        <dbReference type="ChEBI" id="CHEBI:29950"/>
        <dbReference type="ChEBI" id="CHEBI:82612"/>
        <dbReference type="ChEBI" id="CHEBI:85445"/>
        <dbReference type="ChEBI" id="CHEBI:85448"/>
        <dbReference type="EC" id="2.1.1.63"/>
    </reaction>
</comment>
<evidence type="ECO:0000259" key="11">
    <source>
        <dbReference type="Pfam" id="PF02870"/>
    </source>
</evidence>
<feature type="domain" description="Methylguanine DNA methyltransferase ribonuclease-like" evidence="11">
    <location>
        <begin position="12"/>
        <end position="81"/>
    </location>
</feature>
<feature type="domain" description="Methylated-DNA-[protein]-cysteine S-methyltransferase DNA binding" evidence="10">
    <location>
        <begin position="85"/>
        <end position="165"/>
    </location>
</feature>
<evidence type="ECO:0000256" key="1">
    <source>
        <dbReference type="ARBA" id="ARBA00001286"/>
    </source>
</evidence>
<dbReference type="HAMAP" id="MF_00772">
    <property type="entry name" value="OGT"/>
    <property type="match status" value="1"/>
</dbReference>
<evidence type="ECO:0000256" key="2">
    <source>
        <dbReference type="ARBA" id="ARBA00008711"/>
    </source>
</evidence>
<keyword evidence="6 9" id="KW-0227">DNA damage</keyword>
<dbReference type="GO" id="GO:0005737">
    <property type="term" value="C:cytoplasm"/>
    <property type="evidence" value="ECO:0007669"/>
    <property type="project" value="UniProtKB-SubCell"/>
</dbReference>
<dbReference type="CDD" id="cd06445">
    <property type="entry name" value="ATase"/>
    <property type="match status" value="1"/>
</dbReference>
<dbReference type="PANTHER" id="PTHR10815:SF5">
    <property type="entry name" value="METHYLATED-DNA--PROTEIN-CYSTEINE METHYLTRANSFERASE"/>
    <property type="match status" value="1"/>
</dbReference>
<dbReference type="InterPro" id="IPR036631">
    <property type="entry name" value="MGMT_N_sf"/>
</dbReference>
<dbReference type="SUPFAM" id="SSF46767">
    <property type="entry name" value="Methylated DNA-protein cysteine methyltransferase, C-terminal domain"/>
    <property type="match status" value="1"/>
</dbReference>
<evidence type="ECO:0000256" key="6">
    <source>
        <dbReference type="ARBA" id="ARBA00022763"/>
    </source>
</evidence>
<dbReference type="InterPro" id="IPR001497">
    <property type="entry name" value="MethylDNA_cys_MeTrfase_AS"/>
</dbReference>
<proteinExistence type="inferred from homology"/>
<dbReference type="EC" id="2.1.1.63" evidence="9"/>
<comment type="catalytic activity">
    <reaction evidence="1 9">
        <text>a 4-O-methyl-thymidine in DNA + L-cysteinyl-[protein] = a thymidine in DNA + S-methyl-L-cysteinyl-[protein]</text>
        <dbReference type="Rhea" id="RHEA:53428"/>
        <dbReference type="Rhea" id="RHEA-COMP:10131"/>
        <dbReference type="Rhea" id="RHEA-COMP:10132"/>
        <dbReference type="Rhea" id="RHEA-COMP:13555"/>
        <dbReference type="Rhea" id="RHEA-COMP:13556"/>
        <dbReference type="ChEBI" id="CHEBI:29950"/>
        <dbReference type="ChEBI" id="CHEBI:82612"/>
        <dbReference type="ChEBI" id="CHEBI:137386"/>
        <dbReference type="ChEBI" id="CHEBI:137387"/>
        <dbReference type="EC" id="2.1.1.63"/>
    </reaction>
</comment>
<dbReference type="FunFam" id="1.10.10.10:FF:000214">
    <property type="entry name" value="Methylated-DNA--protein-cysteine methyltransferase"/>
    <property type="match status" value="1"/>
</dbReference>
<dbReference type="Gene3D" id="3.30.160.70">
    <property type="entry name" value="Methylated DNA-protein cysteine methyltransferase domain"/>
    <property type="match status" value="1"/>
</dbReference>
<comment type="caution">
    <text evidence="12">The sequence shown here is derived from an EMBL/GenBank/DDBJ whole genome shotgun (WGS) entry which is preliminary data.</text>
</comment>
<dbReference type="Proteomes" id="UP000535589">
    <property type="component" value="Unassembled WGS sequence"/>
</dbReference>
<reference evidence="12 13" key="1">
    <citation type="submission" date="2020-04" db="EMBL/GenBank/DDBJ databases">
        <title>Vibrio sp. SM6, a novel species isolated from seawater.</title>
        <authorList>
            <person name="Wang X."/>
        </authorList>
    </citation>
    <scope>NUCLEOTIDE SEQUENCE [LARGE SCALE GENOMIC DNA]</scope>
    <source>
        <strain evidence="12 13">SM6</strain>
    </source>
</reference>
<dbReference type="InterPro" id="IPR036388">
    <property type="entry name" value="WH-like_DNA-bd_sf"/>
</dbReference>
<accession>A0A7X8YG16</accession>
<evidence type="ECO:0000259" key="10">
    <source>
        <dbReference type="Pfam" id="PF01035"/>
    </source>
</evidence>
<dbReference type="NCBIfam" id="TIGR00589">
    <property type="entry name" value="ogt"/>
    <property type="match status" value="1"/>
</dbReference>
<dbReference type="GO" id="GO:0006307">
    <property type="term" value="P:DNA alkylation repair"/>
    <property type="evidence" value="ECO:0007669"/>
    <property type="project" value="UniProtKB-UniRule"/>
</dbReference>
<organism evidence="12 13">
    <name type="scientific">Vibrio agarilyticus</name>
    <dbReference type="NCBI Taxonomy" id="2726741"/>
    <lineage>
        <taxon>Bacteria</taxon>
        <taxon>Pseudomonadati</taxon>
        <taxon>Pseudomonadota</taxon>
        <taxon>Gammaproteobacteria</taxon>
        <taxon>Vibrionales</taxon>
        <taxon>Vibrionaceae</taxon>
        <taxon>Vibrio</taxon>
    </lineage>
</organism>
<sequence>MKHRTGLNGPRYYRHVATPLGEMTLQTSEQGLTGAWFPLWTRIPANAGQWQPEHPLLVAAATQLTQYFSQQRQQFDLPLDIQGTAFQQEVWQALTTIPYGETWSYLQLAQAIDNEKAVRAVGMANGKNPLAVIVPCHRVIGKNGQLTGYAGGLERKQKLLLLEGVKY</sequence>
<evidence type="ECO:0000313" key="13">
    <source>
        <dbReference type="Proteomes" id="UP000535589"/>
    </source>
</evidence>
<evidence type="ECO:0000313" key="12">
    <source>
        <dbReference type="EMBL" id="NLS11902.1"/>
    </source>
</evidence>
<gene>
    <name evidence="12" type="ORF">HGP28_03230</name>
</gene>
<dbReference type="Pfam" id="PF01035">
    <property type="entry name" value="DNA_binding_1"/>
    <property type="match status" value="1"/>
</dbReference>
<keyword evidence="7 9" id="KW-0234">DNA repair</keyword>
<evidence type="ECO:0000256" key="8">
    <source>
        <dbReference type="ARBA" id="ARBA00049348"/>
    </source>
</evidence>
<dbReference type="PROSITE" id="PS00374">
    <property type="entry name" value="MGMT"/>
    <property type="match status" value="1"/>
</dbReference>
<keyword evidence="3 9" id="KW-0963">Cytoplasm</keyword>
<dbReference type="InterPro" id="IPR014048">
    <property type="entry name" value="MethylDNA_cys_MeTrfase_DNA-bd"/>
</dbReference>
<dbReference type="RefSeq" id="WP_168834994.1">
    <property type="nucleotide sequence ID" value="NZ_JABAIK010000002.1"/>
</dbReference>
<evidence type="ECO:0000256" key="7">
    <source>
        <dbReference type="ARBA" id="ARBA00023204"/>
    </source>
</evidence>
<keyword evidence="5 9" id="KW-0808">Transferase</keyword>
<evidence type="ECO:0000256" key="5">
    <source>
        <dbReference type="ARBA" id="ARBA00022679"/>
    </source>
</evidence>
<comment type="subcellular location">
    <subcellularLocation>
        <location evidence="9">Cytoplasm</location>
    </subcellularLocation>
</comment>
<evidence type="ECO:0000256" key="4">
    <source>
        <dbReference type="ARBA" id="ARBA00022603"/>
    </source>
</evidence>